<evidence type="ECO:0000256" key="4">
    <source>
        <dbReference type="ARBA" id="ARBA00022989"/>
    </source>
</evidence>
<comment type="caution">
    <text evidence="7">The sequence shown here is derived from an EMBL/GenBank/DDBJ whole genome shotgun (WGS) entry which is preliminary data.</text>
</comment>
<name>V6IZL4_9BACL</name>
<dbReference type="Proteomes" id="UP000018296">
    <property type="component" value="Unassembled WGS sequence"/>
</dbReference>
<accession>V6IZL4</accession>
<dbReference type="AlphaFoldDB" id="V6IZL4"/>
<evidence type="ECO:0000256" key="5">
    <source>
        <dbReference type="ARBA" id="ARBA00023136"/>
    </source>
</evidence>
<dbReference type="STRING" id="1395513.P343_04100"/>
<evidence type="ECO:0000256" key="1">
    <source>
        <dbReference type="ARBA" id="ARBA00004162"/>
    </source>
</evidence>
<comment type="subcellular location">
    <subcellularLocation>
        <location evidence="1">Cell membrane</location>
        <topology evidence="1">Single-pass membrane protein</topology>
    </subcellularLocation>
</comment>
<keyword evidence="4" id="KW-1133">Transmembrane helix</keyword>
<feature type="domain" description="RsgI N-terminal anti-sigma" evidence="6">
    <location>
        <begin position="1"/>
        <end position="47"/>
    </location>
</feature>
<dbReference type="EMBL" id="AWTC01000003">
    <property type="protein sequence ID" value="EST12962.1"/>
    <property type="molecule type" value="Genomic_DNA"/>
</dbReference>
<keyword evidence="3" id="KW-0812">Transmembrane</keyword>
<dbReference type="eggNOG" id="ENOG5030C9H">
    <property type="taxonomic scope" value="Bacteria"/>
</dbReference>
<reference evidence="7 8" key="1">
    <citation type="journal article" date="2013" name="Genome Announc.">
        <title>Genome Sequence of Sporolactobacillus laevolacticus DSM442, an Efficient Polymer-Grade D-Lactate Producer from Agricultural Waste Cottonseed as a Nitrogen Source.</title>
        <authorList>
            <person name="Wang H."/>
            <person name="Wang L."/>
            <person name="Ju J."/>
            <person name="Yu B."/>
            <person name="Ma Y."/>
        </authorList>
    </citation>
    <scope>NUCLEOTIDE SEQUENCE [LARGE SCALE GENOMIC DNA]</scope>
    <source>
        <strain evidence="7 8">DSM 442</strain>
    </source>
</reference>
<sequence length="310" mass="34453">MLVSKKGRRAIVLTTDGEFRSVRLKRSANLSIGQTVLAKHLVPFHLLPKAILTPVIALGFSILCFIPLSQSTYAPPGPVAAYVYFDLNASVEASVDQNLRVISVQPLNNEARQLLGEVPVFQNMTFQQLSSSLLSKLNDKGQQGHQSLCLVTTVLTDQISHRQQSFFAHRLAIAFNSGARQMLHANGTGTKWVLTTLERKRAAEERGLSAGKYLLYLRANAFGKTLTLEDAKRLSIEKINEISTSVSLPWSALLKEVNDVQKQQPTIEQASFKLQNQVPLFQNPFQVREPMQGKKNSSYLYPDNRTAGYA</sequence>
<protein>
    <recommendedName>
        <fullName evidence="6">RsgI N-terminal anti-sigma domain-containing protein</fullName>
    </recommendedName>
</protein>
<organism evidence="7 8">
    <name type="scientific">Sporolactobacillus laevolacticus DSM 442</name>
    <dbReference type="NCBI Taxonomy" id="1395513"/>
    <lineage>
        <taxon>Bacteria</taxon>
        <taxon>Bacillati</taxon>
        <taxon>Bacillota</taxon>
        <taxon>Bacilli</taxon>
        <taxon>Bacillales</taxon>
        <taxon>Sporolactobacillaceae</taxon>
        <taxon>Sporolactobacillus</taxon>
    </lineage>
</organism>
<proteinExistence type="predicted"/>
<dbReference type="GO" id="GO:0005886">
    <property type="term" value="C:plasma membrane"/>
    <property type="evidence" value="ECO:0007669"/>
    <property type="project" value="UniProtKB-SubCell"/>
</dbReference>
<dbReference type="InterPro" id="IPR055431">
    <property type="entry name" value="RsgI_M"/>
</dbReference>
<keyword evidence="8" id="KW-1185">Reference proteome</keyword>
<dbReference type="InterPro" id="IPR024449">
    <property type="entry name" value="Anti-sigma_RsgI_N"/>
</dbReference>
<dbReference type="PROSITE" id="PS51849">
    <property type="entry name" value="RSGI_N"/>
    <property type="match status" value="1"/>
</dbReference>
<evidence type="ECO:0000313" key="8">
    <source>
        <dbReference type="Proteomes" id="UP000018296"/>
    </source>
</evidence>
<evidence type="ECO:0000256" key="2">
    <source>
        <dbReference type="ARBA" id="ARBA00022475"/>
    </source>
</evidence>
<gene>
    <name evidence="7" type="ORF">P343_04100</name>
</gene>
<keyword evidence="5" id="KW-0472">Membrane</keyword>
<evidence type="ECO:0000259" key="6">
    <source>
        <dbReference type="PROSITE" id="PS51849"/>
    </source>
</evidence>
<dbReference type="PATRIC" id="fig|1395513.3.peg.841"/>
<dbReference type="Pfam" id="PF23750">
    <property type="entry name" value="RsgI_M"/>
    <property type="match status" value="1"/>
</dbReference>
<dbReference type="Pfam" id="PF12791">
    <property type="entry name" value="RsgI_N"/>
    <property type="match status" value="1"/>
</dbReference>
<keyword evidence="2" id="KW-1003">Cell membrane</keyword>
<evidence type="ECO:0000313" key="7">
    <source>
        <dbReference type="EMBL" id="EST12962.1"/>
    </source>
</evidence>
<evidence type="ECO:0000256" key="3">
    <source>
        <dbReference type="ARBA" id="ARBA00022692"/>
    </source>
</evidence>
<dbReference type="RefSeq" id="WP_023509126.1">
    <property type="nucleotide sequence ID" value="NZ_AWTC01000003.1"/>
</dbReference>